<feature type="transmembrane region" description="Helical" evidence="1">
    <location>
        <begin position="299"/>
        <end position="323"/>
    </location>
</feature>
<dbReference type="AlphaFoldDB" id="A0A8H4CR62"/>
<dbReference type="RefSeq" id="XP_045267728.1">
    <property type="nucleotide sequence ID" value="XM_045406436.1"/>
</dbReference>
<protein>
    <submittedName>
        <fullName evidence="2">3-ketodihydrosphingosine reductase TSC10</fullName>
    </submittedName>
</protein>
<dbReference type="PRINTS" id="PR00081">
    <property type="entry name" value="GDHRDH"/>
</dbReference>
<keyword evidence="1" id="KW-0472">Membrane</keyword>
<dbReference type="GeneID" id="69013583"/>
<evidence type="ECO:0000256" key="1">
    <source>
        <dbReference type="SAM" id="Phobius"/>
    </source>
</evidence>
<keyword evidence="1" id="KW-0812">Transmembrane</keyword>
<dbReference type="GO" id="GO:0005789">
    <property type="term" value="C:endoplasmic reticulum membrane"/>
    <property type="evidence" value="ECO:0007669"/>
    <property type="project" value="TreeGrafter"/>
</dbReference>
<dbReference type="GO" id="GO:0047560">
    <property type="term" value="F:3-dehydrosphinganine reductase activity"/>
    <property type="evidence" value="ECO:0007669"/>
    <property type="project" value="TreeGrafter"/>
</dbReference>
<evidence type="ECO:0000313" key="2">
    <source>
        <dbReference type="EMBL" id="KAF3808569.1"/>
    </source>
</evidence>
<dbReference type="GO" id="GO:0006666">
    <property type="term" value="P:3-keto-sphinganine metabolic process"/>
    <property type="evidence" value="ECO:0007669"/>
    <property type="project" value="TreeGrafter"/>
</dbReference>
<gene>
    <name evidence="2" type="ORF">GCG54_00006435</name>
</gene>
<comment type="caution">
    <text evidence="2">The sequence shown here is derived from an EMBL/GenBank/DDBJ whole genome shotgun (WGS) entry which is preliminary data.</text>
</comment>
<reference evidence="2" key="2">
    <citation type="submission" date="2020-03" db="EMBL/GenBank/DDBJ databases">
        <authorList>
            <person name="Fu F.-F."/>
            <person name="Chen J."/>
        </authorList>
    </citation>
    <scope>NUCLEOTIDE SEQUENCE</scope>
    <source>
        <strain evidence="2">Lc1</strain>
    </source>
</reference>
<organism evidence="2 3">
    <name type="scientific">Colletotrichum gloeosporioides</name>
    <name type="common">Anthracnose fungus</name>
    <name type="synonym">Glomerella cingulata</name>
    <dbReference type="NCBI Taxonomy" id="474922"/>
    <lineage>
        <taxon>Eukaryota</taxon>
        <taxon>Fungi</taxon>
        <taxon>Dikarya</taxon>
        <taxon>Ascomycota</taxon>
        <taxon>Pezizomycotina</taxon>
        <taxon>Sordariomycetes</taxon>
        <taxon>Hypocreomycetidae</taxon>
        <taxon>Glomerellales</taxon>
        <taxon>Glomerellaceae</taxon>
        <taxon>Colletotrichum</taxon>
        <taxon>Colletotrichum gloeosporioides species complex</taxon>
    </lineage>
</organism>
<dbReference type="PANTHER" id="PTHR43550:SF3">
    <property type="entry name" value="3-KETODIHYDROSPHINGOSINE REDUCTASE"/>
    <property type="match status" value="1"/>
</dbReference>
<dbReference type="EMBL" id="WVTB01000019">
    <property type="protein sequence ID" value="KAF3808569.1"/>
    <property type="molecule type" value="Genomic_DNA"/>
</dbReference>
<sequence>MQNFTGKVVFIAGGSTGLGKSIAEILVARGAHVTIFGRRLQVLQQTRQELLQLAISPKQEIIAVSLDLMNAAQESSKNCKDIKDLFSYVQQVDKVFREQPRTPDALYCVAGGCVSQLGFFTDLSSQQLEQCMQNNYLTSAFPAHSLLKLWIDEDKKSSGNEGQKTRQLIFISSAAALCNVPGYIAYAAPKCAQRALADTLRQEAAIYSTATCQYKVHCAFPNTFMTDAFLDEQKTKPDLTKRIESSDGPIEKLKTKMLSAEYVAEYIVRGVAKGDFALVSDFDTEVLWSNMVGSSPKRGFGFVDSILGLLSGFLVWPILRYIWTRMCTQTQKKSV</sequence>
<name>A0A8H4CR62_COLGL</name>
<dbReference type="Proteomes" id="UP000613401">
    <property type="component" value="Unassembled WGS sequence"/>
</dbReference>
<dbReference type="InterPro" id="IPR036291">
    <property type="entry name" value="NAD(P)-bd_dom_sf"/>
</dbReference>
<reference evidence="2" key="1">
    <citation type="journal article" date="2020" name="Phytopathology">
        <title>Genome sequence and comparative analysis of Colletotrichum gloeosporioides isolated from Liriodendron leaves.</title>
        <authorList>
            <person name="Fu F.F."/>
            <person name="Hao Z."/>
            <person name="Wang P."/>
            <person name="Lu Y."/>
            <person name="Xue L.J."/>
            <person name="Wei G."/>
            <person name="Tian Y."/>
            <person name="Baishi H."/>
            <person name="Xu H."/>
            <person name="Shi J."/>
            <person name="Cheng T."/>
            <person name="Wang G."/>
            <person name="Yi Y."/>
            <person name="Chen J."/>
        </authorList>
    </citation>
    <scope>NUCLEOTIDE SEQUENCE</scope>
    <source>
        <strain evidence="2">Lc1</strain>
    </source>
</reference>
<accession>A0A8H4CR62</accession>
<dbReference type="Gene3D" id="3.40.50.720">
    <property type="entry name" value="NAD(P)-binding Rossmann-like Domain"/>
    <property type="match status" value="1"/>
</dbReference>
<evidence type="ECO:0000313" key="3">
    <source>
        <dbReference type="Proteomes" id="UP000613401"/>
    </source>
</evidence>
<dbReference type="PANTHER" id="PTHR43550">
    <property type="entry name" value="3-KETODIHYDROSPHINGOSINE REDUCTASE"/>
    <property type="match status" value="1"/>
</dbReference>
<dbReference type="InterPro" id="IPR002347">
    <property type="entry name" value="SDR_fam"/>
</dbReference>
<proteinExistence type="predicted"/>
<keyword evidence="1" id="KW-1133">Transmembrane helix</keyword>
<dbReference type="GO" id="GO:0030148">
    <property type="term" value="P:sphingolipid biosynthetic process"/>
    <property type="evidence" value="ECO:0007669"/>
    <property type="project" value="TreeGrafter"/>
</dbReference>
<dbReference type="Pfam" id="PF00106">
    <property type="entry name" value="adh_short"/>
    <property type="match status" value="1"/>
</dbReference>
<dbReference type="SUPFAM" id="SSF51735">
    <property type="entry name" value="NAD(P)-binding Rossmann-fold domains"/>
    <property type="match status" value="1"/>
</dbReference>
<keyword evidence="3" id="KW-1185">Reference proteome</keyword>